<reference evidence="1 2" key="1">
    <citation type="submission" date="2019-07" db="EMBL/GenBank/DDBJ databases">
        <authorList>
            <person name="Brisse S."/>
            <person name="Rodrigues C."/>
            <person name="Thorpe H."/>
        </authorList>
    </citation>
    <scope>NUCLEOTIDE SEQUENCE [LARGE SCALE GENOMIC DNA]</scope>
    <source>
        <strain evidence="1">SB6410</strain>
    </source>
</reference>
<protein>
    <submittedName>
        <fullName evidence="1">Uncharacterized protein</fullName>
    </submittedName>
</protein>
<comment type="caution">
    <text evidence="1">The sequence shown here is derived from an EMBL/GenBank/DDBJ whole genome shotgun (WGS) entry which is preliminary data.</text>
</comment>
<dbReference type="AlphaFoldDB" id="A0A9Q9ULC4"/>
<sequence>MATNIQGNMKYKGRLSLLPSANAPLPEGANLFADFAGGRYVIQHVSGNVIRSSQLTDILSFTRATTATRIAESGLIEYIQSNEPAIDYHPITGECLGLRIEYASWNRLEWSQDFTKIASWAASGVALTPGATIAPDGNKTATKLIEATDSLPAARQLVATTTTDAIKGSPYTFSIFAKANTASVLQIAATGALQATAYANFDLINGKIGKTSPGSSTSGLLQVTIEPFRDGWYRCAITITPYTGEQPKFTLALTESDTSAGPLPSYLPVTPKSVFIWGAQPERADGASSYIPTNGAEAQRASDICTTSTLTQFVTPKAGTVQISVAHPHSLKNLTEKYGALSCAAVLDNSVVGPHIRFAYRPPNAGGNEGAVLGVTPDSSGTAQNLEIPSLAVVRDSEQASIFSFDSASLKTRLFDGYNWYERSVTAIPAELNRLCIGRAYLDSTNYLKGYIKKIVYWPSALSESAMEEMLSL</sequence>
<evidence type="ECO:0000313" key="2">
    <source>
        <dbReference type="Proteomes" id="UP000318567"/>
    </source>
</evidence>
<dbReference type="RefSeq" id="WP_142461368.1">
    <property type="nucleotide sequence ID" value="NZ_CABGGO010000011.1"/>
</dbReference>
<name>A0A9Q9ULC4_9ENTR</name>
<organism evidence="1 2">
    <name type="scientific">Klebsiella pasteurii</name>
    <dbReference type="NCBI Taxonomy" id="2587529"/>
    <lineage>
        <taxon>Bacteria</taxon>
        <taxon>Pseudomonadati</taxon>
        <taxon>Pseudomonadota</taxon>
        <taxon>Gammaproteobacteria</taxon>
        <taxon>Enterobacterales</taxon>
        <taxon>Enterobacteriaceae</taxon>
        <taxon>Klebsiella/Raoultella group</taxon>
        <taxon>Klebsiella</taxon>
    </lineage>
</organism>
<accession>A0A9Q9ULC4</accession>
<dbReference type="Proteomes" id="UP000318567">
    <property type="component" value="Unassembled WGS sequence"/>
</dbReference>
<gene>
    <name evidence="1" type="ORF">SB6410_05446</name>
</gene>
<evidence type="ECO:0000313" key="1">
    <source>
        <dbReference type="EMBL" id="VUS42071.1"/>
    </source>
</evidence>
<dbReference type="EMBL" id="CABGGO010000011">
    <property type="protein sequence ID" value="VUS42071.1"/>
    <property type="molecule type" value="Genomic_DNA"/>
</dbReference>
<proteinExistence type="predicted"/>